<dbReference type="Pfam" id="PF02463">
    <property type="entry name" value="SMC_N"/>
    <property type="match status" value="1"/>
</dbReference>
<evidence type="ECO:0000313" key="4">
    <source>
        <dbReference type="Proteomes" id="UP000004416"/>
    </source>
</evidence>
<gene>
    <name evidence="3" type="ORF">HMPREF0322_03093</name>
</gene>
<reference evidence="3 4" key="1">
    <citation type="submission" date="2011-08" db="EMBL/GenBank/DDBJ databases">
        <authorList>
            <person name="Weinstock G."/>
            <person name="Sodergren E."/>
            <person name="Clifton S."/>
            <person name="Fulton L."/>
            <person name="Fulton B."/>
            <person name="Courtney L."/>
            <person name="Fronick C."/>
            <person name="Harrison M."/>
            <person name="Strong C."/>
            <person name="Farmer C."/>
            <person name="Delahaunty K."/>
            <person name="Markovic C."/>
            <person name="Hall O."/>
            <person name="Minx P."/>
            <person name="Tomlinson C."/>
            <person name="Mitreva M."/>
            <person name="Hou S."/>
            <person name="Chen J."/>
            <person name="Wollam A."/>
            <person name="Pepin K.H."/>
            <person name="Johnson M."/>
            <person name="Bhonagiri V."/>
            <person name="Zhang X."/>
            <person name="Suruliraj S."/>
            <person name="Warren W."/>
            <person name="Chinwalla A."/>
            <person name="Mardis E.R."/>
            <person name="Wilson R.K."/>
        </authorList>
    </citation>
    <scope>NUCLEOTIDE SEQUENCE [LARGE SCALE GENOMIC DNA]</scope>
    <source>
        <strain evidence="3 4">DP7</strain>
    </source>
</reference>
<organism evidence="3 4">
    <name type="scientific">Desulfitobacterium hafniense DP7</name>
    <dbReference type="NCBI Taxonomy" id="537010"/>
    <lineage>
        <taxon>Bacteria</taxon>
        <taxon>Bacillati</taxon>
        <taxon>Bacillota</taxon>
        <taxon>Clostridia</taxon>
        <taxon>Eubacteriales</taxon>
        <taxon>Desulfitobacteriaceae</taxon>
        <taxon>Desulfitobacterium</taxon>
    </lineage>
</organism>
<comment type="caution">
    <text evidence="3">The sequence shown here is derived from an EMBL/GenBank/DDBJ whole genome shotgun (WGS) entry which is preliminary data.</text>
</comment>
<feature type="domain" description="RecF/RecN/SMC N-terminal" evidence="2">
    <location>
        <begin position="61"/>
        <end position="189"/>
    </location>
</feature>
<keyword evidence="1" id="KW-0175">Coiled coil</keyword>
<name>G9XQ47_DESHA</name>
<dbReference type="Gene3D" id="3.40.50.300">
    <property type="entry name" value="P-loop containing nucleotide triphosphate hydrolases"/>
    <property type="match status" value="1"/>
</dbReference>
<feature type="non-terminal residue" evidence="3">
    <location>
        <position position="189"/>
    </location>
</feature>
<dbReference type="InterPro" id="IPR003395">
    <property type="entry name" value="RecF/RecN/SMC_N"/>
</dbReference>
<evidence type="ECO:0000259" key="2">
    <source>
        <dbReference type="Pfam" id="PF02463"/>
    </source>
</evidence>
<evidence type="ECO:0000313" key="3">
    <source>
        <dbReference type="EMBL" id="EHL06222.1"/>
    </source>
</evidence>
<dbReference type="HOGENOM" id="CLU_1437225_0_0_9"/>
<dbReference type="EMBL" id="AFZX01000083">
    <property type="protein sequence ID" value="EHL06222.1"/>
    <property type="molecule type" value="Genomic_DNA"/>
</dbReference>
<evidence type="ECO:0000256" key="1">
    <source>
        <dbReference type="SAM" id="Coils"/>
    </source>
</evidence>
<accession>G9XQ47</accession>
<feature type="coiled-coil region" evidence="1">
    <location>
        <begin position="25"/>
        <end position="62"/>
    </location>
</feature>
<protein>
    <submittedName>
        <fullName evidence="3">RecF/RecN/SMC protein</fullName>
    </submittedName>
</protein>
<proteinExistence type="predicted"/>
<feature type="non-terminal residue" evidence="3">
    <location>
        <position position="1"/>
    </location>
</feature>
<dbReference type="InterPro" id="IPR027417">
    <property type="entry name" value="P-loop_NTPase"/>
</dbReference>
<sequence length="189" mass="21094">AARVQEIKLRMELLGPVNQAAIEEYPKLQERYDFLSVQKQDLEEANESLQQLIAELDKTMSERFEEGFIAVNEAFKVVFKELFNGGYAELRLVDPANLLDTGVEIIAQPPGKKPQLLSLLSGGERALTAIGLLFALLKVKPSPFCVLDEIEASLDDANVSRFAQYIHRLSDSTQFLVISHRKGTMEAAD</sequence>
<dbReference type="AlphaFoldDB" id="G9XQ47"/>
<dbReference type="SUPFAM" id="SSF52540">
    <property type="entry name" value="P-loop containing nucleoside triphosphate hydrolases"/>
    <property type="match status" value="1"/>
</dbReference>
<dbReference type="PANTHER" id="PTHR43977">
    <property type="entry name" value="STRUCTURAL MAINTENANCE OF CHROMOSOMES PROTEIN 3"/>
    <property type="match status" value="1"/>
</dbReference>
<dbReference type="Proteomes" id="UP000004416">
    <property type="component" value="Unassembled WGS sequence"/>
</dbReference>